<dbReference type="GO" id="GO:0005634">
    <property type="term" value="C:nucleus"/>
    <property type="evidence" value="ECO:0007669"/>
    <property type="project" value="UniProtKB-SubCell"/>
</dbReference>
<feature type="domain" description="Myb-like" evidence="4">
    <location>
        <begin position="651"/>
        <end position="706"/>
    </location>
</feature>
<feature type="compositionally biased region" description="Basic residues" evidence="3">
    <location>
        <begin position="624"/>
        <end position="638"/>
    </location>
</feature>
<evidence type="ECO:0000256" key="3">
    <source>
        <dbReference type="SAM" id="MobiDB-lite"/>
    </source>
</evidence>
<dbReference type="PANTHER" id="PTHR46993">
    <property type="entry name" value="MYB TRANSCRIPTION FACTOR"/>
    <property type="match status" value="1"/>
</dbReference>
<reference evidence="6 7" key="1">
    <citation type="journal article" date="2024" name="Plant J.">
        <title>Genome sequences and population genomics reveal climatic adaptation and genomic divergence between two closely related sweetgum species.</title>
        <authorList>
            <person name="Xu W.Q."/>
            <person name="Ren C.Q."/>
            <person name="Zhang X.Y."/>
            <person name="Comes H.P."/>
            <person name="Liu X.H."/>
            <person name="Li Y.G."/>
            <person name="Kettle C.J."/>
            <person name="Jalonen R."/>
            <person name="Gaisberger H."/>
            <person name="Ma Y.Z."/>
            <person name="Qiu Y.X."/>
        </authorList>
    </citation>
    <scope>NUCLEOTIDE SEQUENCE [LARGE SCALE GENOMIC DNA]</scope>
    <source>
        <strain evidence="6">Hangzhou</strain>
    </source>
</reference>
<feature type="compositionally biased region" description="Basic and acidic residues" evidence="3">
    <location>
        <begin position="248"/>
        <end position="257"/>
    </location>
</feature>
<dbReference type="EMBL" id="JBBPBK010000008">
    <property type="protein sequence ID" value="KAK9279656.1"/>
    <property type="molecule type" value="Genomic_DNA"/>
</dbReference>
<dbReference type="CDD" id="cd11660">
    <property type="entry name" value="SANT_TRF"/>
    <property type="match status" value="1"/>
</dbReference>
<dbReference type="Proteomes" id="UP001415857">
    <property type="component" value="Unassembled WGS sequence"/>
</dbReference>
<dbReference type="InterPro" id="IPR017930">
    <property type="entry name" value="Myb_dom"/>
</dbReference>
<protein>
    <submittedName>
        <fullName evidence="6">Uncharacterized protein</fullName>
    </submittedName>
</protein>
<dbReference type="Pfam" id="PF00249">
    <property type="entry name" value="Myb_DNA-binding"/>
    <property type="match status" value="1"/>
</dbReference>
<feature type="domain" description="HTH myb-type" evidence="5">
    <location>
        <begin position="651"/>
        <end position="707"/>
    </location>
</feature>
<feature type="region of interest" description="Disordered" evidence="3">
    <location>
        <begin position="228"/>
        <end position="346"/>
    </location>
</feature>
<gene>
    <name evidence="6" type="ORF">L1049_013336</name>
</gene>
<dbReference type="PROSITE" id="PS50090">
    <property type="entry name" value="MYB_LIKE"/>
    <property type="match status" value="1"/>
</dbReference>
<dbReference type="Gene3D" id="1.10.246.220">
    <property type="match status" value="1"/>
</dbReference>
<proteinExistence type="predicted"/>
<evidence type="ECO:0000313" key="6">
    <source>
        <dbReference type="EMBL" id="KAK9279656.1"/>
    </source>
</evidence>
<dbReference type="SUPFAM" id="SSF46689">
    <property type="entry name" value="Homeodomain-like"/>
    <property type="match status" value="1"/>
</dbReference>
<evidence type="ECO:0000256" key="2">
    <source>
        <dbReference type="ARBA" id="ARBA00023242"/>
    </source>
</evidence>
<dbReference type="PANTHER" id="PTHR46993:SF6">
    <property type="entry name" value="MYB TRANSCRIPTION FACTOR"/>
    <property type="match status" value="1"/>
</dbReference>
<dbReference type="InterPro" id="IPR009057">
    <property type="entry name" value="Homeodomain-like_sf"/>
</dbReference>
<dbReference type="PROSITE" id="PS51294">
    <property type="entry name" value="HTH_MYB"/>
    <property type="match status" value="1"/>
</dbReference>
<feature type="compositionally biased region" description="Basic and acidic residues" evidence="3">
    <location>
        <begin position="276"/>
        <end position="285"/>
    </location>
</feature>
<evidence type="ECO:0000313" key="7">
    <source>
        <dbReference type="Proteomes" id="UP001415857"/>
    </source>
</evidence>
<name>A0AAP0WWT1_LIQFO</name>
<evidence type="ECO:0000259" key="5">
    <source>
        <dbReference type="PROSITE" id="PS51294"/>
    </source>
</evidence>
<keyword evidence="2" id="KW-0539">Nucleus</keyword>
<keyword evidence="7" id="KW-1185">Reference proteome</keyword>
<dbReference type="InterPro" id="IPR001005">
    <property type="entry name" value="SANT/Myb"/>
</dbReference>
<accession>A0AAP0WWT1</accession>
<evidence type="ECO:0000259" key="4">
    <source>
        <dbReference type="PROSITE" id="PS50090"/>
    </source>
</evidence>
<comment type="caution">
    <text evidence="6">The sequence shown here is derived from an EMBL/GenBank/DDBJ whole genome shotgun (WGS) entry which is preliminary data.</text>
</comment>
<evidence type="ECO:0000256" key="1">
    <source>
        <dbReference type="ARBA" id="ARBA00004123"/>
    </source>
</evidence>
<comment type="subcellular location">
    <subcellularLocation>
        <location evidence="1">Nucleus</location>
    </subcellularLocation>
</comment>
<organism evidence="6 7">
    <name type="scientific">Liquidambar formosana</name>
    <name type="common">Formosan gum</name>
    <dbReference type="NCBI Taxonomy" id="63359"/>
    <lineage>
        <taxon>Eukaryota</taxon>
        <taxon>Viridiplantae</taxon>
        <taxon>Streptophyta</taxon>
        <taxon>Embryophyta</taxon>
        <taxon>Tracheophyta</taxon>
        <taxon>Spermatophyta</taxon>
        <taxon>Magnoliopsida</taxon>
        <taxon>eudicotyledons</taxon>
        <taxon>Gunneridae</taxon>
        <taxon>Pentapetalae</taxon>
        <taxon>Saxifragales</taxon>
        <taxon>Altingiaceae</taxon>
        <taxon>Liquidambar</taxon>
    </lineage>
</organism>
<feature type="region of interest" description="Disordered" evidence="3">
    <location>
        <begin position="579"/>
        <end position="640"/>
    </location>
</feature>
<sequence length="707" mass="78750">MDEDLARWILEFLLRQATDDRFMNRILSILPLSNGDTRSKKTMLLKTMEFEVSNGSVSEKILETIETVVELDRKDGIAVSQSMKDAYCAVAVDCTVRFMKESCNHQGKYFDTVERIWRERIPNVERSEMADLVSDQLKNWKDDIEAAVWDSTVCENILTMNTRNDALKAVRVYVANAWKVMGPTFLELVAQGERESASVVQGMGNDRLNNQVGDGPSLLDARNLGIRNKPATNHVGKSSASLPNTGQERGERNKVKIGEQATTSRQDLDGSINPAMKDKDQEERGATTFPKAGQGLGVVDESEMGDKDHSGKRVASPNAGEELGFSDRTTIRDKDQSGEQATASRQDLDIGVKSAITDEDRVQHAASTLPNVAQDLGASNITAMMEENQVGDRALGLPYAGWDMGVTDKPARRDKDIVGEREADLPNALAVREKSCSIETQKGNVLLKRRVVPGRAQPSRGGAKITDTEELSIKTSSSEYDSLRTPEVNKVQEALRSSSLELQAVVKDPLPDALRLAETVISDMKRKNMNHDSLVEHQDRRDVDASKTSVGESLEPVQANEGNIGNQRSVEEGVEPVQANNDLGNQCSRHENNVPRPSLMERNGTAHTVEWDDSIDGSPERLPRRSNRPHLPSPKRKAVSPLKKSEITKFARRRKMKRWSVLEEDTLRTGVNTLGKGNWKQILSSNRDIFEERTEVDLKDKWRNMIR</sequence>
<dbReference type="AlphaFoldDB" id="A0AAP0WWT1"/>
<feature type="compositionally biased region" description="Polar residues" evidence="3">
    <location>
        <begin position="235"/>
        <end position="247"/>
    </location>
</feature>